<dbReference type="Proteomes" id="UP000266482">
    <property type="component" value="Unassembled WGS sequence"/>
</dbReference>
<keyword evidence="2" id="KW-1185">Reference proteome</keyword>
<dbReference type="PROSITE" id="PS51257">
    <property type="entry name" value="PROKAR_LIPOPROTEIN"/>
    <property type="match status" value="1"/>
</dbReference>
<evidence type="ECO:0000313" key="2">
    <source>
        <dbReference type="Proteomes" id="UP000266482"/>
    </source>
</evidence>
<comment type="caution">
    <text evidence="1">The sequence shown here is derived from an EMBL/GenBank/DDBJ whole genome shotgun (WGS) entry which is preliminary data.</text>
</comment>
<sequence length="162" mass="18049">MKLQLITYILALIFVTGCSKEPNLIYSAPTSEQITMYVTSNNLEVLDSIWIKDSALILLKNSFITLYSDQNEKLYDQKITWASNNKEIITVGNGIPYIAIIIGDDLMDIGAAYLNVEYSDGKIESRGISDKKGLLLSSFSHATVQNISVINAKDEVIYSKSR</sequence>
<gene>
    <name evidence="1" type="ORF">D3P08_03455</name>
</gene>
<organism evidence="1 2">
    <name type="scientific">Paenibacillus nanensis</name>
    <dbReference type="NCBI Taxonomy" id="393251"/>
    <lineage>
        <taxon>Bacteria</taxon>
        <taxon>Bacillati</taxon>
        <taxon>Bacillota</taxon>
        <taxon>Bacilli</taxon>
        <taxon>Bacillales</taxon>
        <taxon>Paenibacillaceae</taxon>
        <taxon>Paenibacillus</taxon>
    </lineage>
</organism>
<dbReference type="AlphaFoldDB" id="A0A3A1VG33"/>
<dbReference type="RefSeq" id="WP_119598057.1">
    <property type="nucleotide sequence ID" value="NZ_QXQA01000002.1"/>
</dbReference>
<dbReference type="EMBL" id="QXQA01000002">
    <property type="protein sequence ID" value="RIX59225.1"/>
    <property type="molecule type" value="Genomic_DNA"/>
</dbReference>
<proteinExistence type="predicted"/>
<reference evidence="1 2" key="1">
    <citation type="submission" date="2018-09" db="EMBL/GenBank/DDBJ databases">
        <title>Paenibacillus aracenensis nov. sp. isolated from a cave in southern Spain.</title>
        <authorList>
            <person name="Jurado V."/>
            <person name="Gutierrez-Patricio S."/>
            <person name="Gonzalez-Pimentel J.L."/>
            <person name="Miller A.Z."/>
            <person name="Laiz L."/>
            <person name="Saiz-Jimenez C."/>
        </authorList>
    </citation>
    <scope>NUCLEOTIDE SEQUENCE [LARGE SCALE GENOMIC DNA]</scope>
    <source>
        <strain evidence="1 2">DSM 22867</strain>
    </source>
</reference>
<protein>
    <submittedName>
        <fullName evidence="1">Uncharacterized protein</fullName>
    </submittedName>
</protein>
<name>A0A3A1VG33_9BACL</name>
<accession>A0A3A1VG33</accession>
<dbReference type="OrthoDB" id="2607733at2"/>
<evidence type="ECO:0000313" key="1">
    <source>
        <dbReference type="EMBL" id="RIX59225.1"/>
    </source>
</evidence>